<keyword evidence="4" id="KW-0472">Membrane</keyword>
<comment type="caution">
    <text evidence="5">The sequence shown here is derived from an EMBL/GenBank/DDBJ whole genome shotgun (WGS) entry which is preliminary data.</text>
</comment>
<dbReference type="Proteomes" id="UP000712673">
    <property type="component" value="Unassembled WGS sequence"/>
</dbReference>
<organism evidence="5 6">
    <name type="scientific">Tectimicrobiota bacterium</name>
    <dbReference type="NCBI Taxonomy" id="2528274"/>
    <lineage>
        <taxon>Bacteria</taxon>
        <taxon>Pseudomonadati</taxon>
        <taxon>Nitrospinota/Tectimicrobiota group</taxon>
        <taxon>Candidatus Tectimicrobiota</taxon>
    </lineage>
</organism>
<dbReference type="PANTHER" id="PTHR24198">
    <property type="entry name" value="ANKYRIN REPEAT AND PROTEIN KINASE DOMAIN-CONTAINING PROTEIN"/>
    <property type="match status" value="1"/>
</dbReference>
<feature type="repeat" description="ANK" evidence="3">
    <location>
        <begin position="177"/>
        <end position="209"/>
    </location>
</feature>
<keyword evidence="4" id="KW-0812">Transmembrane</keyword>
<keyword evidence="1" id="KW-0677">Repeat</keyword>
<feature type="non-terminal residue" evidence="5">
    <location>
        <position position="341"/>
    </location>
</feature>
<feature type="transmembrane region" description="Helical" evidence="4">
    <location>
        <begin position="57"/>
        <end position="76"/>
    </location>
</feature>
<keyword evidence="2 3" id="KW-0040">ANK repeat</keyword>
<evidence type="ECO:0000313" key="6">
    <source>
        <dbReference type="Proteomes" id="UP000712673"/>
    </source>
</evidence>
<dbReference type="PROSITE" id="PS50297">
    <property type="entry name" value="ANK_REP_REGION"/>
    <property type="match status" value="2"/>
</dbReference>
<dbReference type="Gene3D" id="1.25.40.20">
    <property type="entry name" value="Ankyrin repeat-containing domain"/>
    <property type="match status" value="1"/>
</dbReference>
<keyword evidence="4" id="KW-1133">Transmembrane helix</keyword>
<evidence type="ECO:0000256" key="3">
    <source>
        <dbReference type="PROSITE-ProRule" id="PRU00023"/>
    </source>
</evidence>
<evidence type="ECO:0000313" key="5">
    <source>
        <dbReference type="EMBL" id="MBM3225740.1"/>
    </source>
</evidence>
<evidence type="ECO:0008006" key="7">
    <source>
        <dbReference type="Google" id="ProtNLM"/>
    </source>
</evidence>
<gene>
    <name evidence="5" type="ORF">FJZ47_18345</name>
</gene>
<feature type="transmembrane region" description="Helical" evidence="4">
    <location>
        <begin position="29"/>
        <end position="45"/>
    </location>
</feature>
<evidence type="ECO:0000256" key="1">
    <source>
        <dbReference type="ARBA" id="ARBA00022737"/>
    </source>
</evidence>
<feature type="repeat" description="ANK" evidence="3">
    <location>
        <begin position="210"/>
        <end position="242"/>
    </location>
</feature>
<accession>A0A937W4U2</accession>
<dbReference type="SMART" id="SM00248">
    <property type="entry name" value="ANK"/>
    <property type="match status" value="4"/>
</dbReference>
<evidence type="ECO:0000256" key="2">
    <source>
        <dbReference type="ARBA" id="ARBA00023043"/>
    </source>
</evidence>
<proteinExistence type="predicted"/>
<feature type="transmembrane region" description="Helical" evidence="4">
    <location>
        <begin position="124"/>
        <end position="143"/>
    </location>
</feature>
<dbReference type="Pfam" id="PF12796">
    <property type="entry name" value="Ank_2"/>
    <property type="match status" value="1"/>
</dbReference>
<dbReference type="PROSITE" id="PS50088">
    <property type="entry name" value="ANK_REPEAT"/>
    <property type="match status" value="2"/>
</dbReference>
<dbReference type="SUPFAM" id="SSF48403">
    <property type="entry name" value="Ankyrin repeat"/>
    <property type="match status" value="1"/>
</dbReference>
<dbReference type="PANTHER" id="PTHR24198:SF165">
    <property type="entry name" value="ANKYRIN REPEAT-CONTAINING PROTEIN-RELATED"/>
    <property type="match status" value="1"/>
</dbReference>
<sequence>MRRAHERTLLLGLALLVLASWLSYVAFLALIPACFCLLLSCWCGMRHVRRCLPTATVGWRSHCSYLVAAVAVSWMFAPGVEALCCPGDEQAIRLVGVALAVLVSLYLLPFALIRWANGQRVLRLPTAWGLLGIAWLIPMVLWIQDPTALAGAVGEGRERTVRLLLALGCPVNATTRVGHTPLMLAVLAENPALVRLLLAHGAAPNATDNGGSTALDMAVLRGNITLLELLYAAGARLDTAQALAWAVGQERRPVVDWLLAHHATVPGSGALEAAARYTDAAMVQYLLRHTPQPDRSMGLAESVDRGDLEMARLFLAHGADPEQRFHEGMTPLLRAVVSRMI</sequence>
<name>A0A937W4U2_UNCTE</name>
<dbReference type="InterPro" id="IPR036770">
    <property type="entry name" value="Ankyrin_rpt-contain_sf"/>
</dbReference>
<dbReference type="InterPro" id="IPR002110">
    <property type="entry name" value="Ankyrin_rpt"/>
</dbReference>
<dbReference type="EMBL" id="VGLS01000672">
    <property type="protein sequence ID" value="MBM3225740.1"/>
    <property type="molecule type" value="Genomic_DNA"/>
</dbReference>
<evidence type="ECO:0000256" key="4">
    <source>
        <dbReference type="SAM" id="Phobius"/>
    </source>
</evidence>
<feature type="transmembrane region" description="Helical" evidence="4">
    <location>
        <begin position="91"/>
        <end position="112"/>
    </location>
</feature>
<protein>
    <recommendedName>
        <fullName evidence="7">Ankyrin repeat domain-containing protein</fullName>
    </recommendedName>
</protein>
<dbReference type="AlphaFoldDB" id="A0A937W4U2"/>
<reference evidence="5" key="1">
    <citation type="submission" date="2019-03" db="EMBL/GenBank/DDBJ databases">
        <title>Lake Tanganyika Metagenome-Assembled Genomes (MAGs).</title>
        <authorList>
            <person name="Tran P."/>
        </authorList>
    </citation>
    <scope>NUCLEOTIDE SEQUENCE</scope>
    <source>
        <strain evidence="5">K_DeepCast_65m_m2_066</strain>
    </source>
</reference>